<evidence type="ECO:0000256" key="6">
    <source>
        <dbReference type="SAM" id="MobiDB-lite"/>
    </source>
</evidence>
<evidence type="ECO:0000256" key="4">
    <source>
        <dbReference type="ARBA" id="ARBA00023125"/>
    </source>
</evidence>
<dbReference type="Proteomes" id="UP000078070">
    <property type="component" value="Chromosome"/>
</dbReference>
<organism evidence="8 9">
    <name type="scientific">Marinobacterium aestuarii</name>
    <dbReference type="NCBI Taxonomy" id="1821621"/>
    <lineage>
        <taxon>Bacteria</taxon>
        <taxon>Pseudomonadati</taxon>
        <taxon>Pseudomonadota</taxon>
        <taxon>Gammaproteobacteria</taxon>
        <taxon>Oceanospirillales</taxon>
        <taxon>Oceanospirillaceae</taxon>
        <taxon>Marinobacterium</taxon>
    </lineage>
</organism>
<dbReference type="GO" id="GO:0043565">
    <property type="term" value="F:sequence-specific DNA binding"/>
    <property type="evidence" value="ECO:0007669"/>
    <property type="project" value="InterPro"/>
</dbReference>
<evidence type="ECO:0000256" key="2">
    <source>
        <dbReference type="ARBA" id="ARBA00022840"/>
    </source>
</evidence>
<dbReference type="SMART" id="SM00382">
    <property type="entry name" value="AAA"/>
    <property type="match status" value="1"/>
</dbReference>
<dbReference type="SUPFAM" id="SSF52540">
    <property type="entry name" value="P-loop containing nucleoside triphosphate hydrolases"/>
    <property type="match status" value="1"/>
</dbReference>
<feature type="compositionally biased region" description="Polar residues" evidence="6">
    <location>
        <begin position="582"/>
        <end position="599"/>
    </location>
</feature>
<keyword evidence="4" id="KW-0238">DNA-binding</keyword>
<dbReference type="Gene3D" id="3.30.450.40">
    <property type="match status" value="1"/>
</dbReference>
<dbReference type="STRING" id="1821621.A8C75_10265"/>
<dbReference type="PANTHER" id="PTHR32071">
    <property type="entry name" value="TRANSCRIPTIONAL REGULATORY PROTEIN"/>
    <property type="match status" value="1"/>
</dbReference>
<evidence type="ECO:0000259" key="7">
    <source>
        <dbReference type="PROSITE" id="PS50045"/>
    </source>
</evidence>
<keyword evidence="5" id="KW-0804">Transcription</keyword>
<feature type="region of interest" description="Disordered" evidence="6">
    <location>
        <begin position="570"/>
        <end position="601"/>
    </location>
</feature>
<dbReference type="PRINTS" id="PR01590">
    <property type="entry name" value="HTHFIS"/>
</dbReference>
<dbReference type="Gene3D" id="1.10.8.60">
    <property type="match status" value="1"/>
</dbReference>
<dbReference type="InterPro" id="IPR002078">
    <property type="entry name" value="Sigma_54_int"/>
</dbReference>
<dbReference type="InterPro" id="IPR058031">
    <property type="entry name" value="AAA_lid_NorR"/>
</dbReference>
<dbReference type="PANTHER" id="PTHR32071:SF77">
    <property type="entry name" value="TRANSCRIPTIONAL REGULATORY PROTEIN"/>
    <property type="match status" value="1"/>
</dbReference>
<dbReference type="Pfam" id="PF00158">
    <property type="entry name" value="Sigma54_activat"/>
    <property type="match status" value="1"/>
</dbReference>
<dbReference type="OrthoDB" id="9804019at2"/>
<dbReference type="PROSITE" id="PS00688">
    <property type="entry name" value="SIGMA54_INTERACT_3"/>
    <property type="match status" value="1"/>
</dbReference>
<evidence type="ECO:0000256" key="3">
    <source>
        <dbReference type="ARBA" id="ARBA00023015"/>
    </source>
</evidence>
<dbReference type="CDD" id="cd00009">
    <property type="entry name" value="AAA"/>
    <property type="match status" value="1"/>
</dbReference>
<keyword evidence="9" id="KW-1185">Reference proteome</keyword>
<name>A0A1A9EYW1_9GAMM</name>
<dbReference type="PROSITE" id="PS50045">
    <property type="entry name" value="SIGMA54_INTERACT_4"/>
    <property type="match status" value="1"/>
</dbReference>
<proteinExistence type="predicted"/>
<reference evidence="8 9" key="2">
    <citation type="journal article" date="2018" name="Int. J. Syst. Evol. Microbiol.">
        <title>Marinobacterium aestuarii sp. nov., a benzene-degrading marine bacterium isolated from estuary sediment.</title>
        <authorList>
            <person name="Bae S.S."/>
            <person name="Jung J."/>
            <person name="Chung D."/>
            <person name="Baek K."/>
        </authorList>
    </citation>
    <scope>NUCLEOTIDE SEQUENCE [LARGE SCALE GENOMIC DNA]</scope>
    <source>
        <strain evidence="8 9">ST58-10</strain>
    </source>
</reference>
<dbReference type="InterPro" id="IPR003018">
    <property type="entry name" value="GAF"/>
</dbReference>
<dbReference type="Pfam" id="PF01590">
    <property type="entry name" value="GAF"/>
    <property type="match status" value="1"/>
</dbReference>
<dbReference type="FunFam" id="3.40.50.300:FF:000006">
    <property type="entry name" value="DNA-binding transcriptional regulator NtrC"/>
    <property type="match status" value="1"/>
</dbReference>
<dbReference type="Gene3D" id="1.10.10.60">
    <property type="entry name" value="Homeodomain-like"/>
    <property type="match status" value="1"/>
</dbReference>
<reference evidence="9" key="1">
    <citation type="submission" date="2016-05" db="EMBL/GenBank/DDBJ databases">
        <authorList>
            <person name="Baek K."/>
            <person name="Yang S.-J."/>
        </authorList>
    </citation>
    <scope>NUCLEOTIDE SEQUENCE [LARGE SCALE GENOMIC DNA]</scope>
    <source>
        <strain evidence="9">ST58-10</strain>
    </source>
</reference>
<evidence type="ECO:0000256" key="5">
    <source>
        <dbReference type="ARBA" id="ARBA00023163"/>
    </source>
</evidence>
<dbReference type="RefSeq" id="WP_067381633.1">
    <property type="nucleotide sequence ID" value="NZ_CP015839.1"/>
</dbReference>
<dbReference type="InterPro" id="IPR003593">
    <property type="entry name" value="AAA+_ATPase"/>
</dbReference>
<dbReference type="EMBL" id="CP015839">
    <property type="protein sequence ID" value="ANG62828.1"/>
    <property type="molecule type" value="Genomic_DNA"/>
</dbReference>
<evidence type="ECO:0000256" key="1">
    <source>
        <dbReference type="ARBA" id="ARBA00022741"/>
    </source>
</evidence>
<keyword evidence="1" id="KW-0547">Nucleotide-binding</keyword>
<feature type="domain" description="Sigma-54 factor interaction" evidence="7">
    <location>
        <begin position="327"/>
        <end position="553"/>
    </location>
</feature>
<dbReference type="KEGG" id="mars:A8C75_10265"/>
<dbReference type="InterPro" id="IPR009057">
    <property type="entry name" value="Homeodomain-like_sf"/>
</dbReference>
<evidence type="ECO:0000313" key="9">
    <source>
        <dbReference type="Proteomes" id="UP000078070"/>
    </source>
</evidence>
<dbReference type="InterPro" id="IPR002197">
    <property type="entry name" value="HTH_Fis"/>
</dbReference>
<dbReference type="PROSITE" id="PS00676">
    <property type="entry name" value="SIGMA54_INTERACT_2"/>
    <property type="match status" value="1"/>
</dbReference>
<dbReference type="Pfam" id="PF25601">
    <property type="entry name" value="AAA_lid_14"/>
    <property type="match status" value="1"/>
</dbReference>
<keyword evidence="3" id="KW-0805">Transcription regulation</keyword>
<gene>
    <name evidence="8" type="ORF">A8C75_10265</name>
</gene>
<accession>A0A1A9EYW1</accession>
<feature type="region of interest" description="Disordered" evidence="6">
    <location>
        <begin position="1"/>
        <end position="26"/>
    </location>
</feature>
<dbReference type="InterPro" id="IPR025944">
    <property type="entry name" value="Sigma_54_int_dom_CS"/>
</dbReference>
<dbReference type="AlphaFoldDB" id="A0A1A9EYW1"/>
<dbReference type="GO" id="GO:0005524">
    <property type="term" value="F:ATP binding"/>
    <property type="evidence" value="ECO:0007669"/>
    <property type="project" value="UniProtKB-KW"/>
</dbReference>
<evidence type="ECO:0000313" key="8">
    <source>
        <dbReference type="EMBL" id="ANG62828.1"/>
    </source>
</evidence>
<dbReference type="SUPFAM" id="SSF46689">
    <property type="entry name" value="Homeodomain-like"/>
    <property type="match status" value="1"/>
</dbReference>
<dbReference type="Pfam" id="PF02954">
    <property type="entry name" value="HTH_8"/>
    <property type="match status" value="1"/>
</dbReference>
<dbReference type="Gene3D" id="3.40.50.300">
    <property type="entry name" value="P-loop containing nucleotide triphosphate hydrolases"/>
    <property type="match status" value="1"/>
</dbReference>
<keyword evidence="2" id="KW-0067">ATP-binding</keyword>
<dbReference type="InterPro" id="IPR029016">
    <property type="entry name" value="GAF-like_dom_sf"/>
</dbReference>
<dbReference type="InterPro" id="IPR027417">
    <property type="entry name" value="P-loop_NTPase"/>
</dbReference>
<dbReference type="GO" id="GO:0006355">
    <property type="term" value="P:regulation of DNA-templated transcription"/>
    <property type="evidence" value="ECO:0007669"/>
    <property type="project" value="InterPro"/>
</dbReference>
<protein>
    <submittedName>
        <fullName evidence="8">Transcriptional regulator</fullName>
    </submittedName>
</protein>
<sequence>MTSRNSPRNHPQAAPQRSAPEQAGPEIVGSWQRCIEDYQLDPGRNLRAPRLSDSEVREARSLQDSLLHSAEPVFERLRYLGGNSGYCVLVTDASGIVLREYIDSNRGQELAEKGLSLGTVWTENLVGTNGLGTCLATGEALTVYAGEHFGRELQRFSCSTAPLIAPDGNIIGALDISTYAQGDKIGQGLALNLVCDTADQIEASMFRYAFARHQVLALVSSPLADASQSNALLAVNDSGWILGATSAALMQLGVPERCLIVGQGLAALTGATLDEVQRAPWSLQPGGSNSCWLMRLAGETRRAPVSVAPAVSGTTPRANLDSPLYQAAGTDPSLQRNADICHRVLNRDICILLQGETGTGKEVWARAIHASSMRHDKPFVTLNCAAIPESLIESELFGYSAGTFTGGLKGGKVGKIEASNGGTLFLDEIGDMPLMLQARLLRVLAEREITPLGQIKPVAVDLHVICATHRDLIEAVSLGEFREDLYYRISGVRIGLPALRDRQDRQALIEKVFSQLRESESIQIDEPALQVLGAYHWPGNIRQLRNALQFALCMCDGRALRITDLPDEVFPQAPGEPGMGSASLTDAAISSQNGPSTGQLPPDRLMSLGTAVLGNESVASAEQDERARILATLRQHRWVVLRAAQALGISRSTLHRKIKKYGLSEA</sequence>
<dbReference type="InterPro" id="IPR025943">
    <property type="entry name" value="Sigma_54_int_dom_ATP-bd_2"/>
</dbReference>